<feature type="chain" id="PRO_5046836345" description="Lipoprotein" evidence="2">
    <location>
        <begin position="25"/>
        <end position="295"/>
    </location>
</feature>
<feature type="compositionally biased region" description="Low complexity" evidence="1">
    <location>
        <begin position="27"/>
        <end position="46"/>
    </location>
</feature>
<evidence type="ECO:0000256" key="1">
    <source>
        <dbReference type="SAM" id="MobiDB-lite"/>
    </source>
</evidence>
<evidence type="ECO:0008006" key="5">
    <source>
        <dbReference type="Google" id="ProtNLM"/>
    </source>
</evidence>
<dbReference type="RefSeq" id="WP_171637050.1">
    <property type="nucleotide sequence ID" value="NZ_WHNY01000085.1"/>
</dbReference>
<reference evidence="3 4" key="1">
    <citation type="submission" date="2019-10" db="EMBL/GenBank/DDBJ databases">
        <title>Description of Paenibacillus humi sp. nov.</title>
        <authorList>
            <person name="Carlier A."/>
            <person name="Qi S."/>
        </authorList>
    </citation>
    <scope>NUCLEOTIDE SEQUENCE [LARGE SCALE GENOMIC DNA]</scope>
    <source>
        <strain evidence="3 4">LMG 31461</strain>
    </source>
</reference>
<dbReference type="Proteomes" id="UP000653578">
    <property type="component" value="Unassembled WGS sequence"/>
</dbReference>
<evidence type="ECO:0000313" key="3">
    <source>
        <dbReference type="EMBL" id="NOU69083.1"/>
    </source>
</evidence>
<comment type="caution">
    <text evidence="3">The sequence shown here is derived from an EMBL/GenBank/DDBJ whole genome shotgun (WGS) entry which is preliminary data.</text>
</comment>
<evidence type="ECO:0000313" key="4">
    <source>
        <dbReference type="Proteomes" id="UP000653578"/>
    </source>
</evidence>
<dbReference type="PROSITE" id="PS51257">
    <property type="entry name" value="PROKAR_LIPOPROTEIN"/>
    <property type="match status" value="1"/>
</dbReference>
<evidence type="ECO:0000256" key="2">
    <source>
        <dbReference type="SAM" id="SignalP"/>
    </source>
</evidence>
<accession>A0ABX1XML2</accession>
<keyword evidence="4" id="KW-1185">Reference proteome</keyword>
<organism evidence="3 4">
    <name type="scientific">Paenibacillus plantarum</name>
    <dbReference type="NCBI Taxonomy" id="2654975"/>
    <lineage>
        <taxon>Bacteria</taxon>
        <taxon>Bacillati</taxon>
        <taxon>Bacillota</taxon>
        <taxon>Bacilli</taxon>
        <taxon>Bacillales</taxon>
        <taxon>Paenibacillaceae</taxon>
        <taxon>Paenibacillus</taxon>
    </lineage>
</organism>
<keyword evidence="2" id="KW-0732">Signal</keyword>
<feature type="signal peptide" evidence="2">
    <location>
        <begin position="1"/>
        <end position="24"/>
    </location>
</feature>
<name>A0ABX1XML2_9BACL</name>
<protein>
    <recommendedName>
        <fullName evidence="5">Lipoprotein</fullName>
    </recommendedName>
</protein>
<gene>
    <name evidence="3" type="ORF">GC096_34245</name>
</gene>
<sequence>MQKFQIRICLFVLTITILTGCTNPFPTPTNTPITSTTPAPDTATPTESKGTPIAADVRLLAFDTSYFDQVIAAYNNAPALVDTQPNVVMIEGNYQKLTFVYKLTSPLLDVPQMLSDAGYGPITDSALINKIFGKTENDVYGRSSDNTLMTWSVVHGIDDDLTVVYANSSDGNLPDIKAEPKVKYVFDPSLINKVVNVYKDIAPDFSIAIGTPPKKIVITFMDELMFRFYVNINSRDAHIKSLQTTLESAGFSPTGESFFQGYVYKKGKITARYDYGDPVDGVSEIGVILDDVPLG</sequence>
<proteinExistence type="predicted"/>
<feature type="region of interest" description="Disordered" evidence="1">
    <location>
        <begin position="27"/>
        <end position="49"/>
    </location>
</feature>
<dbReference type="EMBL" id="WHNY01000085">
    <property type="protein sequence ID" value="NOU69083.1"/>
    <property type="molecule type" value="Genomic_DNA"/>
</dbReference>